<keyword evidence="2" id="KW-0456">Lyase</keyword>
<proteinExistence type="predicted"/>
<dbReference type="InterPro" id="IPR001753">
    <property type="entry name" value="Enoyl-CoA_hydra/iso"/>
</dbReference>
<dbReference type="Gene3D" id="3.90.226.10">
    <property type="entry name" value="2-enoyl-CoA Hydratase, Chain A, domain 1"/>
    <property type="match status" value="1"/>
</dbReference>
<organism evidence="4">
    <name type="scientific">freshwater metagenome</name>
    <dbReference type="NCBI Taxonomy" id="449393"/>
    <lineage>
        <taxon>unclassified sequences</taxon>
        <taxon>metagenomes</taxon>
        <taxon>ecological metagenomes</taxon>
    </lineage>
</organism>
<evidence type="ECO:0000256" key="2">
    <source>
        <dbReference type="ARBA" id="ARBA00023239"/>
    </source>
</evidence>
<dbReference type="GO" id="GO:0016829">
    <property type="term" value="F:lyase activity"/>
    <property type="evidence" value="ECO:0007669"/>
    <property type="project" value="UniProtKB-KW"/>
</dbReference>
<dbReference type="EMBL" id="CAFABA010000108">
    <property type="protein sequence ID" value="CAB4834949.1"/>
    <property type="molecule type" value="Genomic_DNA"/>
</dbReference>
<dbReference type="GO" id="GO:0006635">
    <property type="term" value="P:fatty acid beta-oxidation"/>
    <property type="evidence" value="ECO:0007669"/>
    <property type="project" value="TreeGrafter"/>
</dbReference>
<dbReference type="EMBL" id="CAEZYR010000057">
    <property type="protein sequence ID" value="CAB4748281.1"/>
    <property type="molecule type" value="Genomic_DNA"/>
</dbReference>
<name>A0A6J7ASL6_9ZZZZ</name>
<evidence type="ECO:0000313" key="4">
    <source>
        <dbReference type="EMBL" id="CAB4834949.1"/>
    </source>
</evidence>
<dbReference type="InterPro" id="IPR029045">
    <property type="entry name" value="ClpP/crotonase-like_dom_sf"/>
</dbReference>
<sequence length="256" mass="27645">MTIKTSVDEQGIAVVTMHHPPVNALTVGDTWKIRDAFEQLGRDEQVRVVILTATGKGFNAGIDIREMQSVAGFDHMLGSGAACYAAFDAIYECPVPTIAAVNDFCMGLGVGLVGSCDIVVASTKARFALPEVDNGALGCASHLAKLVPPMKLRQMVFTCEAVTAAQLYEWGTVYKLCDPDDLLATAMETAAKIASKLPRVVRAAKSALNQIDIYDLAKHYRLEQGFTYEMNLYGDGDKARDAFLAGTRTVTKDTDR</sequence>
<accession>A0A6J7ASL6</accession>
<evidence type="ECO:0000313" key="5">
    <source>
        <dbReference type="EMBL" id="CAB4937421.1"/>
    </source>
</evidence>
<dbReference type="NCBIfam" id="NF005925">
    <property type="entry name" value="PRK07938.1"/>
    <property type="match status" value="1"/>
</dbReference>
<dbReference type="CDD" id="cd06558">
    <property type="entry name" value="crotonase-like"/>
    <property type="match status" value="1"/>
</dbReference>
<dbReference type="Pfam" id="PF00378">
    <property type="entry name" value="ECH_1"/>
    <property type="match status" value="1"/>
</dbReference>
<dbReference type="EMBL" id="CAFBOS010000229">
    <property type="protein sequence ID" value="CAB5020178.1"/>
    <property type="molecule type" value="Genomic_DNA"/>
</dbReference>
<reference evidence="4" key="1">
    <citation type="submission" date="2020-05" db="EMBL/GenBank/DDBJ databases">
        <authorList>
            <person name="Chiriac C."/>
            <person name="Salcher M."/>
            <person name="Ghai R."/>
            <person name="Kavagutti S V."/>
        </authorList>
    </citation>
    <scope>NUCLEOTIDE SEQUENCE</scope>
</reference>
<dbReference type="PANTHER" id="PTHR11941:SF169">
    <property type="entry name" value="(7AS)-7A-METHYL-1,5-DIOXO-2,3,5,6,7,7A-HEXAHYDRO-1H-INDENE-CARBOXYL-COA HYDROLASE"/>
    <property type="match status" value="1"/>
</dbReference>
<evidence type="ECO:0000313" key="6">
    <source>
        <dbReference type="EMBL" id="CAB5020178.1"/>
    </source>
</evidence>
<evidence type="ECO:0000256" key="1">
    <source>
        <dbReference type="ARBA" id="ARBA00023098"/>
    </source>
</evidence>
<keyword evidence="1" id="KW-0443">Lipid metabolism</keyword>
<evidence type="ECO:0000313" key="3">
    <source>
        <dbReference type="EMBL" id="CAB4748281.1"/>
    </source>
</evidence>
<gene>
    <name evidence="3" type="ORF">UFOPK2754_01648</name>
    <name evidence="4" type="ORF">UFOPK3139_02253</name>
    <name evidence="5" type="ORF">UFOPK3543_03031</name>
    <name evidence="6" type="ORF">UFOPK3967_02716</name>
</gene>
<dbReference type="AlphaFoldDB" id="A0A6J7ASL6"/>
<dbReference type="SUPFAM" id="SSF52096">
    <property type="entry name" value="ClpP/crotonase"/>
    <property type="match status" value="1"/>
</dbReference>
<protein>
    <submittedName>
        <fullName evidence="4">Unannotated protein</fullName>
    </submittedName>
</protein>
<dbReference type="PANTHER" id="PTHR11941">
    <property type="entry name" value="ENOYL-COA HYDRATASE-RELATED"/>
    <property type="match status" value="1"/>
</dbReference>
<dbReference type="EMBL" id="CAFBMH010000192">
    <property type="protein sequence ID" value="CAB4937421.1"/>
    <property type="molecule type" value="Genomic_DNA"/>
</dbReference>